<evidence type="ECO:0000313" key="2">
    <source>
        <dbReference type="Proteomes" id="UP001224781"/>
    </source>
</evidence>
<dbReference type="EMBL" id="JAUTBL010000001">
    <property type="protein sequence ID" value="MDQ1183144.1"/>
    <property type="molecule type" value="Genomic_DNA"/>
</dbReference>
<evidence type="ECO:0000313" key="1">
    <source>
        <dbReference type="EMBL" id="MDQ1183144.1"/>
    </source>
</evidence>
<keyword evidence="2" id="KW-1185">Reference proteome</keyword>
<name>A0ABU0UDX5_9HYPH</name>
<dbReference type="Proteomes" id="UP001224781">
    <property type="component" value="Unassembled WGS sequence"/>
</dbReference>
<comment type="caution">
    <text evidence="1">The sequence shown here is derived from an EMBL/GenBank/DDBJ whole genome shotgun (WGS) entry which is preliminary data.</text>
</comment>
<gene>
    <name evidence="1" type="ORF">QE408_000266</name>
</gene>
<sequence>MKIQYDIAEGHKRGENGLTEYRKINPGLPADEATAQWIEKRFGTWITVEIGRDYTFEQTSPKSFTIDFTYDDDGRKFIALLGGHEMEA</sequence>
<organism evidence="1 2">
    <name type="scientific">Agrobacterium larrymoorei</name>
    <dbReference type="NCBI Taxonomy" id="160699"/>
    <lineage>
        <taxon>Bacteria</taxon>
        <taxon>Pseudomonadati</taxon>
        <taxon>Pseudomonadota</taxon>
        <taxon>Alphaproteobacteria</taxon>
        <taxon>Hyphomicrobiales</taxon>
        <taxon>Rhizobiaceae</taxon>
        <taxon>Rhizobium/Agrobacterium group</taxon>
        <taxon>Agrobacterium</taxon>
    </lineage>
</organism>
<proteinExistence type="predicted"/>
<dbReference type="RefSeq" id="WP_306927880.1">
    <property type="nucleotide sequence ID" value="NZ_JAUTBL010000001.1"/>
</dbReference>
<reference evidence="1 2" key="1">
    <citation type="submission" date="2023-07" db="EMBL/GenBank/DDBJ databases">
        <title>Functional and genomic diversity of the sorghum phyllosphere microbiome.</title>
        <authorList>
            <person name="Shade A."/>
        </authorList>
    </citation>
    <scope>NUCLEOTIDE SEQUENCE [LARGE SCALE GENOMIC DNA]</scope>
    <source>
        <strain evidence="1 2">SORGH_AS_1126</strain>
    </source>
</reference>
<protein>
    <submittedName>
        <fullName evidence="1">Uncharacterized protein</fullName>
    </submittedName>
</protein>
<accession>A0ABU0UDX5</accession>